<organism evidence="1 2">
    <name type="scientific">Aquamicrobium soli</name>
    <dbReference type="NCBI Taxonomy" id="1811518"/>
    <lineage>
        <taxon>Bacteria</taxon>
        <taxon>Pseudomonadati</taxon>
        <taxon>Pseudomonadota</taxon>
        <taxon>Alphaproteobacteria</taxon>
        <taxon>Hyphomicrobiales</taxon>
        <taxon>Phyllobacteriaceae</taxon>
        <taxon>Aquamicrobium</taxon>
    </lineage>
</organism>
<dbReference type="Proteomes" id="UP001595583">
    <property type="component" value="Unassembled WGS sequence"/>
</dbReference>
<protein>
    <submittedName>
        <fullName evidence="1">Uncharacterized protein</fullName>
    </submittedName>
</protein>
<proteinExistence type="predicted"/>
<dbReference type="RefSeq" id="WP_378221159.1">
    <property type="nucleotide sequence ID" value="NZ_JBHRTK010000012.1"/>
</dbReference>
<comment type="caution">
    <text evidence="1">The sequence shown here is derived from an EMBL/GenBank/DDBJ whole genome shotgun (WGS) entry which is preliminary data.</text>
</comment>
<gene>
    <name evidence="1" type="ORF">ACFOHJ_13355</name>
</gene>
<sequence>MIRIDERKLDEWLNSYEEFNYAFRAFCFAHFRVHNVHADFVPNVIRQVHEQWVSDNNQWLTEEADEATTTLSHVKILSLLLYNLSSESFLGNLYNHDYDEEEKYTFKGTDQQKYEARRDLIDGRESVLAMDFCIMIIDWFERNRIDRFEPYRQRLTKDMRHDLLNYLLSGACERKALYLILKALYLRSGGGHAN</sequence>
<keyword evidence="2" id="KW-1185">Reference proteome</keyword>
<dbReference type="EMBL" id="JBHRTK010000012">
    <property type="protein sequence ID" value="MFC3207209.1"/>
    <property type="molecule type" value="Genomic_DNA"/>
</dbReference>
<accession>A0ABV7KDM4</accession>
<evidence type="ECO:0000313" key="1">
    <source>
        <dbReference type="EMBL" id="MFC3207209.1"/>
    </source>
</evidence>
<reference evidence="2" key="1">
    <citation type="journal article" date="2019" name="Int. J. Syst. Evol. Microbiol.">
        <title>The Global Catalogue of Microorganisms (GCM) 10K type strain sequencing project: providing services to taxonomists for standard genome sequencing and annotation.</title>
        <authorList>
            <consortium name="The Broad Institute Genomics Platform"/>
            <consortium name="The Broad Institute Genome Sequencing Center for Infectious Disease"/>
            <person name="Wu L."/>
            <person name="Ma J."/>
        </authorList>
    </citation>
    <scope>NUCLEOTIDE SEQUENCE [LARGE SCALE GENOMIC DNA]</scope>
    <source>
        <strain evidence="2">KCTC 52165</strain>
    </source>
</reference>
<evidence type="ECO:0000313" key="2">
    <source>
        <dbReference type="Proteomes" id="UP001595583"/>
    </source>
</evidence>
<name>A0ABV7KDM4_9HYPH</name>